<protein>
    <submittedName>
        <fullName evidence="1">Uncharacterized protein</fullName>
    </submittedName>
</protein>
<evidence type="ECO:0000313" key="1">
    <source>
        <dbReference type="EMBL" id="GIJ54113.1"/>
    </source>
</evidence>
<gene>
    <name evidence="1" type="ORF">Vau01_016290</name>
</gene>
<keyword evidence="2" id="KW-1185">Reference proteome</keyword>
<dbReference type="EMBL" id="BOPG01000011">
    <property type="protein sequence ID" value="GIJ54113.1"/>
    <property type="molecule type" value="Genomic_DNA"/>
</dbReference>
<dbReference type="AlphaFoldDB" id="A0A8J3Z2Z6"/>
<evidence type="ECO:0000313" key="2">
    <source>
        <dbReference type="Proteomes" id="UP000612585"/>
    </source>
</evidence>
<organism evidence="1 2">
    <name type="scientific">Virgisporangium aurantiacum</name>
    <dbReference type="NCBI Taxonomy" id="175570"/>
    <lineage>
        <taxon>Bacteria</taxon>
        <taxon>Bacillati</taxon>
        <taxon>Actinomycetota</taxon>
        <taxon>Actinomycetes</taxon>
        <taxon>Micromonosporales</taxon>
        <taxon>Micromonosporaceae</taxon>
        <taxon>Virgisporangium</taxon>
    </lineage>
</organism>
<dbReference type="InterPro" id="IPR045629">
    <property type="entry name" value="DUF6232"/>
</dbReference>
<dbReference type="Pfam" id="PF19744">
    <property type="entry name" value="DUF6232"/>
    <property type="match status" value="1"/>
</dbReference>
<name>A0A8J3Z2Z6_9ACTN</name>
<reference evidence="1" key="1">
    <citation type="submission" date="2021-01" db="EMBL/GenBank/DDBJ databases">
        <title>Whole genome shotgun sequence of Virgisporangium aurantiacum NBRC 16421.</title>
        <authorList>
            <person name="Komaki H."/>
            <person name="Tamura T."/>
        </authorList>
    </citation>
    <scope>NUCLEOTIDE SEQUENCE</scope>
    <source>
        <strain evidence="1">NBRC 16421</strain>
    </source>
</reference>
<proteinExistence type="predicted"/>
<sequence length="93" mass="10964">MITFYRARDIVITAEAIESFDGSTCRLSELHDIGRLITREGWRRRRIYELRAVHRGREIVLYRTADRIVYGQVTRALVRALEEEQRGITGKTR</sequence>
<comment type="caution">
    <text evidence="1">The sequence shown here is derived from an EMBL/GenBank/DDBJ whole genome shotgun (WGS) entry which is preliminary data.</text>
</comment>
<accession>A0A8J3Z2Z6</accession>
<dbReference type="Proteomes" id="UP000612585">
    <property type="component" value="Unassembled WGS sequence"/>
</dbReference>